<comment type="caution">
    <text evidence="1">The sequence shown here is derived from an EMBL/GenBank/DDBJ whole genome shotgun (WGS) entry which is preliminary data.</text>
</comment>
<reference evidence="1 2" key="1">
    <citation type="submission" date="2019-07" db="EMBL/GenBank/DDBJ databases">
        <title>Sphingomonas solaris sp. nov., isolated from a solar panel from Boston, Massachusetts.</title>
        <authorList>
            <person name="Tanner K."/>
            <person name="Pascual J."/>
            <person name="Mancuso C."/>
            <person name="Pereto J."/>
            <person name="Khalil A."/>
            <person name="Vilanova C."/>
        </authorList>
    </citation>
    <scope>NUCLEOTIDE SEQUENCE [LARGE SCALE GENOMIC DNA]</scope>
    <source>
        <strain evidence="1 2">R4DWN</strain>
    </source>
</reference>
<dbReference type="RefSeq" id="WP_145153755.1">
    <property type="nucleotide sequence ID" value="NZ_VNIM01000069.1"/>
</dbReference>
<protein>
    <submittedName>
        <fullName evidence="1">Uncharacterized protein</fullName>
    </submittedName>
</protein>
<dbReference type="Proteomes" id="UP000318681">
    <property type="component" value="Unassembled WGS sequence"/>
</dbReference>
<keyword evidence="2" id="KW-1185">Reference proteome</keyword>
<evidence type="ECO:0000313" key="1">
    <source>
        <dbReference type="EMBL" id="TVV72208.1"/>
    </source>
</evidence>
<accession>A0A558QYN5</accession>
<gene>
    <name evidence="1" type="ORF">FOY91_15075</name>
</gene>
<evidence type="ECO:0000313" key="2">
    <source>
        <dbReference type="Proteomes" id="UP000318681"/>
    </source>
</evidence>
<organism evidence="1 2">
    <name type="scientific">Alterirhizorhabdus solaris</name>
    <dbReference type="NCBI Taxonomy" id="2529389"/>
    <lineage>
        <taxon>Bacteria</taxon>
        <taxon>Pseudomonadati</taxon>
        <taxon>Pseudomonadota</taxon>
        <taxon>Alphaproteobacteria</taxon>
        <taxon>Sphingomonadales</taxon>
        <taxon>Rhizorhabdaceae</taxon>
        <taxon>Alterirhizorhabdus</taxon>
    </lineage>
</organism>
<proteinExistence type="predicted"/>
<dbReference type="AlphaFoldDB" id="A0A558QYN5"/>
<sequence length="175" mass="18256">MGLSSIAELDAARAAARRMVHRRALKAAARAAAPFGFGRDALADLVADVQAEFRLTPTEAAELAPRIHHSLADLVAAYAPAALGAEALAELTAVARANPVAQAAGRFRGHLARRVIGRFVAGRGLLGAMARRAWVIPAALGGGAAASYELLGRRAINQCYAYLRGRLETAPAALR</sequence>
<dbReference type="EMBL" id="VNIM01000069">
    <property type="protein sequence ID" value="TVV72208.1"/>
    <property type="molecule type" value="Genomic_DNA"/>
</dbReference>
<name>A0A558QYN5_9SPHN</name>